<comment type="caution">
    <text evidence="3">The sequence shown here is derived from an EMBL/GenBank/DDBJ whole genome shotgun (WGS) entry which is preliminary data.</text>
</comment>
<dbReference type="AlphaFoldDB" id="A0AAE1A0C6"/>
<feature type="non-terminal residue" evidence="3">
    <location>
        <position position="1"/>
    </location>
</feature>
<organism evidence="3 4">
    <name type="scientific">Elysia crispata</name>
    <name type="common">lettuce slug</name>
    <dbReference type="NCBI Taxonomy" id="231223"/>
    <lineage>
        <taxon>Eukaryota</taxon>
        <taxon>Metazoa</taxon>
        <taxon>Spiralia</taxon>
        <taxon>Lophotrochozoa</taxon>
        <taxon>Mollusca</taxon>
        <taxon>Gastropoda</taxon>
        <taxon>Heterobranchia</taxon>
        <taxon>Euthyneura</taxon>
        <taxon>Panpulmonata</taxon>
        <taxon>Sacoglossa</taxon>
        <taxon>Placobranchoidea</taxon>
        <taxon>Plakobranchidae</taxon>
        <taxon>Elysia</taxon>
    </lineage>
</organism>
<dbReference type="Proteomes" id="UP001283361">
    <property type="component" value="Unassembled WGS sequence"/>
</dbReference>
<feature type="compositionally biased region" description="Acidic residues" evidence="1">
    <location>
        <begin position="59"/>
        <end position="71"/>
    </location>
</feature>
<dbReference type="InterPro" id="IPR029526">
    <property type="entry name" value="PGBD"/>
</dbReference>
<feature type="region of interest" description="Disordered" evidence="1">
    <location>
        <begin position="53"/>
        <end position="83"/>
    </location>
</feature>
<sequence>IYKNFARNMDHDLPQQPGSSSSSGSSESSNGQRRIVKMFNVSEAQVLLDSIPTDYGTCTDEEPDSDPDDPDFTPLPNPLPSQTRIDRLTVAAEAEDCGTAGDDEENCRPSGVHKWKKRTLDKRVQDFSKNEGPVEELFSGCHSPGQYFNTFFDNSIVDDLIFQTILYITQQERRVSTVTRQDILGFIGINIIMGYHVLPSYTHYWCEDPDVSVPFISSVLTQNRFSQILSNVHVNDNKNLDKNDKLSKIRPLIAKANSQFAKLYDVRRVQSVDESMVLFKGRSSIKQYCPMKPIKRGYKLWGKNGKENQKWNGFGLGESVVCEMVENLFGGGHEVYFDNFFNSVPLMDFLKEKKVSACGTIRSNRKGLPLLMKEKDLKKGEFDFRTAEDLAFFGWKDNRVVYVLSNFHGTDKCSVLRTQKDGSRMEVSCPMAIKDYNCNMGGVDKADMLCSLYGMDQKSRKWWHRLFFGIIDRMLVNSYVVHNKLEDKAIPLLLFRRDTKQTYLCLQTSDSLLEECIGQSLMKREADVKFVHKTKLSHLTATFKNAAACKVYLCYNANKQCFLTFHEVNNA</sequence>
<feature type="region of interest" description="Disordered" evidence="1">
    <location>
        <begin position="1"/>
        <end position="35"/>
    </location>
</feature>
<proteinExistence type="predicted"/>
<evidence type="ECO:0000259" key="2">
    <source>
        <dbReference type="Pfam" id="PF13843"/>
    </source>
</evidence>
<accession>A0AAE1A0C6</accession>
<feature type="domain" description="PiggyBac transposable element-derived protein" evidence="2">
    <location>
        <begin position="143"/>
        <end position="479"/>
    </location>
</feature>
<feature type="compositionally biased region" description="Low complexity" evidence="1">
    <location>
        <begin position="18"/>
        <end position="29"/>
    </location>
</feature>
<dbReference type="EMBL" id="JAWDGP010002980">
    <property type="protein sequence ID" value="KAK3778281.1"/>
    <property type="molecule type" value="Genomic_DNA"/>
</dbReference>
<gene>
    <name evidence="3" type="ORF">RRG08_028232</name>
</gene>
<evidence type="ECO:0000313" key="3">
    <source>
        <dbReference type="EMBL" id="KAK3778281.1"/>
    </source>
</evidence>
<dbReference type="Pfam" id="PF13843">
    <property type="entry name" value="DDE_Tnp_1_7"/>
    <property type="match status" value="1"/>
</dbReference>
<evidence type="ECO:0000313" key="4">
    <source>
        <dbReference type="Proteomes" id="UP001283361"/>
    </source>
</evidence>
<dbReference type="PANTHER" id="PTHR46599:SF3">
    <property type="entry name" value="PIGGYBAC TRANSPOSABLE ELEMENT-DERIVED PROTEIN 4"/>
    <property type="match status" value="1"/>
</dbReference>
<evidence type="ECO:0000256" key="1">
    <source>
        <dbReference type="SAM" id="MobiDB-lite"/>
    </source>
</evidence>
<name>A0AAE1A0C6_9GAST</name>
<keyword evidence="4" id="KW-1185">Reference proteome</keyword>
<protein>
    <recommendedName>
        <fullName evidence="2">PiggyBac transposable element-derived protein domain-containing protein</fullName>
    </recommendedName>
</protein>
<dbReference type="PANTHER" id="PTHR46599">
    <property type="entry name" value="PIGGYBAC TRANSPOSABLE ELEMENT-DERIVED PROTEIN 4"/>
    <property type="match status" value="1"/>
</dbReference>
<reference evidence="3" key="1">
    <citation type="journal article" date="2023" name="G3 (Bethesda)">
        <title>A reference genome for the long-term kleptoplast-retaining sea slug Elysia crispata morphotype clarki.</title>
        <authorList>
            <person name="Eastman K.E."/>
            <person name="Pendleton A.L."/>
            <person name="Shaikh M.A."/>
            <person name="Suttiyut T."/>
            <person name="Ogas R."/>
            <person name="Tomko P."/>
            <person name="Gavelis G."/>
            <person name="Widhalm J.R."/>
            <person name="Wisecaver J.H."/>
        </authorList>
    </citation>
    <scope>NUCLEOTIDE SEQUENCE</scope>
    <source>
        <strain evidence="3">ECLA1</strain>
    </source>
</reference>